<evidence type="ECO:0000256" key="1">
    <source>
        <dbReference type="SAM" id="Phobius"/>
    </source>
</evidence>
<protein>
    <submittedName>
        <fullName evidence="2">Uncharacterized protein</fullName>
    </submittedName>
</protein>
<feature type="transmembrane region" description="Helical" evidence="1">
    <location>
        <begin position="75"/>
        <end position="97"/>
    </location>
</feature>
<keyword evidence="1" id="KW-1133">Transmembrane helix</keyword>
<organism evidence="2 3">
    <name type="scientific">Pseudomonas helleri</name>
    <dbReference type="NCBI Taxonomy" id="1608996"/>
    <lineage>
        <taxon>Bacteria</taxon>
        <taxon>Pseudomonadati</taxon>
        <taxon>Pseudomonadota</taxon>
        <taxon>Gammaproteobacteria</taxon>
        <taxon>Pseudomonadales</taxon>
        <taxon>Pseudomonadaceae</taxon>
        <taxon>Pseudomonas</taxon>
    </lineage>
</organism>
<evidence type="ECO:0000313" key="2">
    <source>
        <dbReference type="EMBL" id="MQU04431.1"/>
    </source>
</evidence>
<comment type="caution">
    <text evidence="2">The sequence shown here is derived from an EMBL/GenBank/DDBJ whole genome shotgun (WGS) entry which is preliminary data.</text>
</comment>
<dbReference type="EMBL" id="WIVU01000002">
    <property type="protein sequence ID" value="MQU04431.1"/>
    <property type="molecule type" value="Genomic_DNA"/>
</dbReference>
<dbReference type="Proteomes" id="UP000478064">
    <property type="component" value="Unassembled WGS sequence"/>
</dbReference>
<keyword evidence="1" id="KW-0472">Membrane</keyword>
<dbReference type="AlphaFoldDB" id="A0A6L5HQ00"/>
<feature type="transmembrane region" description="Helical" evidence="1">
    <location>
        <begin position="112"/>
        <end position="130"/>
    </location>
</feature>
<keyword evidence="1" id="KW-0812">Transmembrane</keyword>
<sequence length="184" mass="21301">MKKQIHTTMLFKRKPKEPDSDEVLILKFKRWMIQLRNINKVYILCVIGAFISPVAWFGNLYLGAYLIKKNPMLRWWLILPFSIITLETVTQFSLLYANTALDRAGMPNSNMFYIYLCTVCFFFLFSIISAKIHALPIRKIQQKVLNAMKDTNEEAEKPNLIDKASTATSNVFQKLKSIVKTGEV</sequence>
<dbReference type="RefSeq" id="WP_153372322.1">
    <property type="nucleotide sequence ID" value="NZ_WIVU01000002.1"/>
</dbReference>
<proteinExistence type="predicted"/>
<feature type="transmembrane region" description="Helical" evidence="1">
    <location>
        <begin position="41"/>
        <end position="63"/>
    </location>
</feature>
<reference evidence="2 3" key="1">
    <citation type="submission" date="2019-10" db="EMBL/GenBank/DDBJ databases">
        <title>Evaluation of single-gene subtyping targets for Pseudomonas.</title>
        <authorList>
            <person name="Reichler S.J."/>
            <person name="Orsi R.H."/>
            <person name="Wiedmann M."/>
            <person name="Martin N.H."/>
            <person name="Murphy S.I."/>
        </authorList>
    </citation>
    <scope>NUCLEOTIDE SEQUENCE [LARGE SCALE GENOMIC DNA]</scope>
    <source>
        <strain evidence="2 3">FSL R10-1637</strain>
    </source>
</reference>
<accession>A0A6L5HQ00</accession>
<gene>
    <name evidence="2" type="ORF">GHO27_01890</name>
</gene>
<name>A0A6L5HQ00_9PSED</name>
<evidence type="ECO:0000313" key="3">
    <source>
        <dbReference type="Proteomes" id="UP000478064"/>
    </source>
</evidence>